<keyword evidence="9 10" id="KW-0472">Membrane</keyword>
<feature type="transmembrane region" description="Helical" evidence="10">
    <location>
        <begin position="367"/>
        <end position="386"/>
    </location>
</feature>
<evidence type="ECO:0000256" key="6">
    <source>
        <dbReference type="ARBA" id="ARBA00022692"/>
    </source>
</evidence>
<dbReference type="InterPro" id="IPR004856">
    <property type="entry name" value="Glyco_trans_ALG6/ALG8"/>
</dbReference>
<evidence type="ECO:0000256" key="9">
    <source>
        <dbReference type="ARBA" id="ARBA00023136"/>
    </source>
</evidence>
<dbReference type="WBParaSite" id="Pan_g5016.t1">
    <property type="protein sequence ID" value="Pan_g5016.t1"/>
    <property type="gene ID" value="Pan_g5016"/>
</dbReference>
<keyword evidence="5 10" id="KW-0808">Transferase</keyword>
<dbReference type="EC" id="2.4.1.-" evidence="10"/>
<sequence length="526" mass="60273">MIPRKVVLFQDYELKKPGRSNPTKAAEVYQQKLDTLRQWEANDELYYVGGIAGVFLAVMVVVSAGNYSGYQKPPMHGDFEAQRHWMEISIHLPVKEWYMNTTQNDLNYWGLDYPPLTAYHSYLLGKISHSIHPTWVALTSSRGIEDPTHLAFMRVTVIVTMLAIYFPAVIYLLSPIKGQYSLVALAVLYPGLIFVDNGHFQYNHIALGFFLWSLYHLQVRNYLWGSFFFVLALNFKQMELYHALPIFVFLLSRSIPHAPGLSFLQKSRLFIINVLKLGIVVIATFVILWSPFLTDLTVLKQAIHRLFPFARGIFEDKVANFWCSLNVVYKIKDRFELAVLLRASTLLVLSSSLPSLYILFRRPSEKNLRTALTIGALSFYLFSFQVHEKSILMAAIPALFLLNDHYSAVSAFLDASSISMYTLCLKDENPEILVLFIVYHIASRLLADSVETTLVSYSRSLQLAISLVICSLQLFGQPPERYPHLFELFNAVFSFGLFSLFWLYLNFWLAYEYFTTPSGGGKVKKQ</sequence>
<reference evidence="11" key="1">
    <citation type="journal article" date="2013" name="Genetics">
        <title>The draft genome and transcriptome of Panagrellus redivivus are shaped by the harsh demands of a free-living lifestyle.</title>
        <authorList>
            <person name="Srinivasan J."/>
            <person name="Dillman A.R."/>
            <person name="Macchietto M.G."/>
            <person name="Heikkinen L."/>
            <person name="Lakso M."/>
            <person name="Fracchia K.M."/>
            <person name="Antoshechkin I."/>
            <person name="Mortazavi A."/>
            <person name="Wong G."/>
            <person name="Sternberg P.W."/>
        </authorList>
    </citation>
    <scope>NUCLEOTIDE SEQUENCE [LARGE SCALE GENOMIC DNA]</scope>
    <source>
        <strain evidence="11">MT8872</strain>
    </source>
</reference>
<dbReference type="UniPathway" id="UPA00378"/>
<feature type="transmembrane region" description="Helical" evidence="10">
    <location>
        <begin position="151"/>
        <end position="173"/>
    </location>
</feature>
<evidence type="ECO:0000256" key="8">
    <source>
        <dbReference type="ARBA" id="ARBA00022989"/>
    </source>
</evidence>
<dbReference type="GO" id="GO:0005789">
    <property type="term" value="C:endoplasmic reticulum membrane"/>
    <property type="evidence" value="ECO:0007669"/>
    <property type="project" value="UniProtKB-SubCell"/>
</dbReference>
<feature type="transmembrane region" description="Helical" evidence="10">
    <location>
        <begin position="488"/>
        <end position="511"/>
    </location>
</feature>
<keyword evidence="8 10" id="KW-1133">Transmembrane helix</keyword>
<evidence type="ECO:0000256" key="3">
    <source>
        <dbReference type="ARBA" id="ARBA00008715"/>
    </source>
</evidence>
<evidence type="ECO:0000256" key="2">
    <source>
        <dbReference type="ARBA" id="ARBA00004922"/>
    </source>
</evidence>
<evidence type="ECO:0000256" key="7">
    <source>
        <dbReference type="ARBA" id="ARBA00022824"/>
    </source>
</evidence>
<organism evidence="11 12">
    <name type="scientific">Panagrellus redivivus</name>
    <name type="common">Microworm</name>
    <dbReference type="NCBI Taxonomy" id="6233"/>
    <lineage>
        <taxon>Eukaryota</taxon>
        <taxon>Metazoa</taxon>
        <taxon>Ecdysozoa</taxon>
        <taxon>Nematoda</taxon>
        <taxon>Chromadorea</taxon>
        <taxon>Rhabditida</taxon>
        <taxon>Tylenchina</taxon>
        <taxon>Panagrolaimomorpha</taxon>
        <taxon>Panagrolaimoidea</taxon>
        <taxon>Panagrolaimidae</taxon>
        <taxon>Panagrellus</taxon>
    </lineage>
</organism>
<proteinExistence type="inferred from homology"/>
<comment type="similarity">
    <text evidence="3 10">Belongs to the ALG6/ALG8 glucosyltransferase family.</text>
</comment>
<feature type="transmembrane region" description="Helical" evidence="10">
    <location>
        <begin position="45"/>
        <end position="67"/>
    </location>
</feature>
<reference evidence="12" key="2">
    <citation type="submission" date="2020-10" db="UniProtKB">
        <authorList>
            <consortium name="WormBaseParasite"/>
        </authorList>
    </citation>
    <scope>IDENTIFICATION</scope>
</reference>
<keyword evidence="4 10" id="KW-0328">Glycosyltransferase</keyword>
<evidence type="ECO:0000256" key="5">
    <source>
        <dbReference type="ARBA" id="ARBA00022679"/>
    </source>
</evidence>
<dbReference type="Proteomes" id="UP000492821">
    <property type="component" value="Unassembled WGS sequence"/>
</dbReference>
<dbReference type="Pfam" id="PF03155">
    <property type="entry name" value="Alg6_Alg8"/>
    <property type="match status" value="1"/>
</dbReference>
<name>A0A7E4W1K7_PANRE</name>
<comment type="pathway">
    <text evidence="2 10">Protein modification; protein glycosylation.</text>
</comment>
<dbReference type="PANTHER" id="PTHR12413:SF1">
    <property type="entry name" value="DOLICHYL PYROPHOSPHATE MAN9GLCNAC2 ALPHA-1,3-GLUCOSYLTRANSFERASE"/>
    <property type="match status" value="1"/>
</dbReference>
<evidence type="ECO:0000256" key="4">
    <source>
        <dbReference type="ARBA" id="ARBA00022676"/>
    </source>
</evidence>
<keyword evidence="11" id="KW-1185">Reference proteome</keyword>
<evidence type="ECO:0000313" key="11">
    <source>
        <dbReference type="Proteomes" id="UP000492821"/>
    </source>
</evidence>
<dbReference type="GO" id="GO:0042281">
    <property type="term" value="F:dolichyl pyrophosphate Man9GlcNAc2 alpha-1,3-glucosyltransferase activity"/>
    <property type="evidence" value="ECO:0007669"/>
    <property type="project" value="TreeGrafter"/>
</dbReference>
<comment type="subcellular location">
    <subcellularLocation>
        <location evidence="1 10">Endoplasmic reticulum membrane</location>
        <topology evidence="1 10">Multi-pass membrane protein</topology>
    </subcellularLocation>
</comment>
<comment type="caution">
    <text evidence="10">Lacks conserved residue(s) required for the propagation of feature annotation.</text>
</comment>
<keyword evidence="7 10" id="KW-0256">Endoplasmic reticulum</keyword>
<evidence type="ECO:0000313" key="12">
    <source>
        <dbReference type="WBParaSite" id="Pan_g5016.t1"/>
    </source>
</evidence>
<dbReference type="PANTHER" id="PTHR12413">
    <property type="entry name" value="DOLICHYL GLYCOSYLTRANSFERASE"/>
    <property type="match status" value="1"/>
</dbReference>
<dbReference type="AlphaFoldDB" id="A0A7E4W1K7"/>
<protein>
    <recommendedName>
        <fullName evidence="10">Alpha-1,3-glucosyltransferase</fullName>
        <ecNumber evidence="10">2.4.1.-</ecNumber>
    </recommendedName>
</protein>
<evidence type="ECO:0000256" key="10">
    <source>
        <dbReference type="RuleBase" id="RU363110"/>
    </source>
</evidence>
<feature type="transmembrane region" description="Helical" evidence="10">
    <location>
        <begin position="268"/>
        <end position="289"/>
    </location>
</feature>
<accession>A0A7E4W1K7</accession>
<feature type="transmembrane region" description="Helical" evidence="10">
    <location>
        <begin position="179"/>
        <end position="195"/>
    </location>
</feature>
<evidence type="ECO:0000256" key="1">
    <source>
        <dbReference type="ARBA" id="ARBA00004477"/>
    </source>
</evidence>
<keyword evidence="6 10" id="KW-0812">Transmembrane</keyword>
<feature type="transmembrane region" description="Helical" evidence="10">
    <location>
        <begin position="339"/>
        <end position="360"/>
    </location>
</feature>